<organism evidence="3 4">
    <name type="scientific">Rhodocollybia butyracea</name>
    <dbReference type="NCBI Taxonomy" id="206335"/>
    <lineage>
        <taxon>Eukaryota</taxon>
        <taxon>Fungi</taxon>
        <taxon>Dikarya</taxon>
        <taxon>Basidiomycota</taxon>
        <taxon>Agaricomycotina</taxon>
        <taxon>Agaricomycetes</taxon>
        <taxon>Agaricomycetidae</taxon>
        <taxon>Agaricales</taxon>
        <taxon>Marasmiineae</taxon>
        <taxon>Omphalotaceae</taxon>
        <taxon>Rhodocollybia</taxon>
    </lineage>
</organism>
<dbReference type="InterPro" id="IPR046528">
    <property type="entry name" value="DUF6593"/>
</dbReference>
<accession>A0A9P5Q2G1</accession>
<proteinExistence type="predicted"/>
<sequence>MATHTTVRRFERENSLAGRTETEIGRLEYPSTGGLVLRIYSEAQHLELSLTCAREAEAPMEKNSWTFTGPDLKPYKWQIFIQYPVLILNDNSQLPLARYKRAKLGIVSTRSRRPSLEILPAGVNSIDMIVVTFVSFMIYCFADSNPSYSS</sequence>
<keyword evidence="1" id="KW-0472">Membrane</keyword>
<dbReference type="AlphaFoldDB" id="A0A9P5Q2G1"/>
<dbReference type="OrthoDB" id="2605483at2759"/>
<keyword evidence="1" id="KW-0812">Transmembrane</keyword>
<comment type="caution">
    <text evidence="3">The sequence shown here is derived from an EMBL/GenBank/DDBJ whole genome shotgun (WGS) entry which is preliminary data.</text>
</comment>
<dbReference type="EMBL" id="JADNRY010000005">
    <property type="protein sequence ID" value="KAF9076881.1"/>
    <property type="molecule type" value="Genomic_DNA"/>
</dbReference>
<reference evidence="3" key="1">
    <citation type="submission" date="2020-11" db="EMBL/GenBank/DDBJ databases">
        <authorList>
            <consortium name="DOE Joint Genome Institute"/>
            <person name="Ahrendt S."/>
            <person name="Riley R."/>
            <person name="Andreopoulos W."/>
            <person name="Labutti K."/>
            <person name="Pangilinan J."/>
            <person name="Ruiz-Duenas F.J."/>
            <person name="Barrasa J.M."/>
            <person name="Sanchez-Garcia M."/>
            <person name="Camarero S."/>
            <person name="Miyauchi S."/>
            <person name="Serrano A."/>
            <person name="Linde D."/>
            <person name="Babiker R."/>
            <person name="Drula E."/>
            <person name="Ayuso-Fernandez I."/>
            <person name="Pacheco R."/>
            <person name="Padilla G."/>
            <person name="Ferreira P."/>
            <person name="Barriuso J."/>
            <person name="Kellner H."/>
            <person name="Castanera R."/>
            <person name="Alfaro M."/>
            <person name="Ramirez L."/>
            <person name="Pisabarro A.G."/>
            <person name="Kuo A."/>
            <person name="Tritt A."/>
            <person name="Lipzen A."/>
            <person name="He G."/>
            <person name="Yan M."/>
            <person name="Ng V."/>
            <person name="Cullen D."/>
            <person name="Martin F."/>
            <person name="Rosso M.-N."/>
            <person name="Henrissat B."/>
            <person name="Hibbett D."/>
            <person name="Martinez A.T."/>
            <person name="Grigoriev I.V."/>
        </authorList>
    </citation>
    <scope>NUCLEOTIDE SEQUENCE</scope>
    <source>
        <strain evidence="3">AH 40177</strain>
    </source>
</reference>
<dbReference type="Proteomes" id="UP000772434">
    <property type="component" value="Unassembled WGS sequence"/>
</dbReference>
<evidence type="ECO:0000313" key="4">
    <source>
        <dbReference type="Proteomes" id="UP000772434"/>
    </source>
</evidence>
<evidence type="ECO:0000259" key="2">
    <source>
        <dbReference type="Pfam" id="PF20236"/>
    </source>
</evidence>
<dbReference type="Pfam" id="PF20236">
    <property type="entry name" value="DUF6593"/>
    <property type="match status" value="1"/>
</dbReference>
<feature type="transmembrane region" description="Helical" evidence="1">
    <location>
        <begin position="118"/>
        <end position="142"/>
    </location>
</feature>
<gene>
    <name evidence="3" type="ORF">BDP27DRAFT_1379797</name>
</gene>
<name>A0A9P5Q2G1_9AGAR</name>
<evidence type="ECO:0000313" key="3">
    <source>
        <dbReference type="EMBL" id="KAF9076881.1"/>
    </source>
</evidence>
<keyword evidence="4" id="KW-1185">Reference proteome</keyword>
<keyword evidence="1" id="KW-1133">Transmembrane helix</keyword>
<protein>
    <recommendedName>
        <fullName evidence="2">DUF6593 domain-containing protein</fullName>
    </recommendedName>
</protein>
<evidence type="ECO:0000256" key="1">
    <source>
        <dbReference type="SAM" id="Phobius"/>
    </source>
</evidence>
<feature type="domain" description="DUF6593" evidence="2">
    <location>
        <begin position="4"/>
        <end position="134"/>
    </location>
</feature>